<feature type="compositionally biased region" description="Low complexity" evidence="1">
    <location>
        <begin position="44"/>
        <end position="58"/>
    </location>
</feature>
<sequence>MMVHHEPRLTDMLEDPVVRLVMERDGVYRDDVLKLMASVARKAAKPAVKAAAPKVSTAEPALAGHA</sequence>
<comment type="caution">
    <text evidence="2">The sequence shown here is derived from an EMBL/GenBank/DDBJ whole genome shotgun (WGS) entry which is preliminary data.</text>
</comment>
<dbReference type="EMBL" id="VITO01000023">
    <property type="protein sequence ID" value="TWB18893.1"/>
    <property type="molecule type" value="Genomic_DNA"/>
</dbReference>
<accession>A0A560FBA9</accession>
<feature type="region of interest" description="Disordered" evidence="1">
    <location>
        <begin position="44"/>
        <end position="66"/>
    </location>
</feature>
<evidence type="ECO:0000256" key="1">
    <source>
        <dbReference type="SAM" id="MobiDB-lite"/>
    </source>
</evidence>
<dbReference type="AlphaFoldDB" id="A0A560FBA9"/>
<gene>
    <name evidence="2" type="ORF">FBZ88_12349</name>
</gene>
<evidence type="ECO:0000313" key="3">
    <source>
        <dbReference type="Proteomes" id="UP000316545"/>
    </source>
</evidence>
<organism evidence="2 3">
    <name type="scientific">Nitrospirillum amazonense</name>
    <dbReference type="NCBI Taxonomy" id="28077"/>
    <lineage>
        <taxon>Bacteria</taxon>
        <taxon>Pseudomonadati</taxon>
        <taxon>Pseudomonadota</taxon>
        <taxon>Alphaproteobacteria</taxon>
        <taxon>Rhodospirillales</taxon>
        <taxon>Azospirillaceae</taxon>
        <taxon>Nitrospirillum</taxon>
    </lineage>
</organism>
<proteinExistence type="predicted"/>
<dbReference type="Proteomes" id="UP000316545">
    <property type="component" value="Unassembled WGS sequence"/>
</dbReference>
<evidence type="ECO:0000313" key="2">
    <source>
        <dbReference type="EMBL" id="TWB18893.1"/>
    </source>
</evidence>
<name>A0A560FBA9_9PROT</name>
<dbReference type="RefSeq" id="WP_145619772.1">
    <property type="nucleotide sequence ID" value="NZ_JAYNFR010000033.1"/>
</dbReference>
<protein>
    <submittedName>
        <fullName evidence="2">Uncharacterized protein</fullName>
    </submittedName>
</protein>
<keyword evidence="3" id="KW-1185">Reference proteome</keyword>
<reference evidence="2 3" key="1">
    <citation type="submission" date="2019-06" db="EMBL/GenBank/DDBJ databases">
        <title>Genomic Encyclopedia of Type Strains, Phase IV (KMG-V): Genome sequencing to study the core and pangenomes of soil and plant-associated prokaryotes.</title>
        <authorList>
            <person name="Whitman W."/>
        </authorList>
    </citation>
    <scope>NUCLEOTIDE SEQUENCE [LARGE SCALE GENOMIC DNA]</scope>
    <source>
        <strain evidence="2 3">BR 11865</strain>
    </source>
</reference>